<organism evidence="4 5">
    <name type="scientific">Actinomadura soli</name>
    <dbReference type="NCBI Taxonomy" id="2508997"/>
    <lineage>
        <taxon>Bacteria</taxon>
        <taxon>Bacillati</taxon>
        <taxon>Actinomycetota</taxon>
        <taxon>Actinomycetes</taxon>
        <taxon>Streptosporangiales</taxon>
        <taxon>Thermomonosporaceae</taxon>
        <taxon>Actinomadura</taxon>
    </lineage>
</organism>
<feature type="region of interest" description="Disordered" evidence="2">
    <location>
        <begin position="59"/>
        <end position="80"/>
    </location>
</feature>
<comment type="similarity">
    <text evidence="1">Belongs to the UPF0098 family.</text>
</comment>
<gene>
    <name evidence="4" type="ORF">ETD83_33190</name>
</gene>
<dbReference type="Pfam" id="PF01161">
    <property type="entry name" value="PBP"/>
    <property type="match status" value="1"/>
</dbReference>
<dbReference type="SUPFAM" id="SSF49777">
    <property type="entry name" value="PEBP-like"/>
    <property type="match status" value="1"/>
</dbReference>
<evidence type="ECO:0000256" key="1">
    <source>
        <dbReference type="ARBA" id="ARBA00007120"/>
    </source>
</evidence>
<dbReference type="InterPro" id="IPR036610">
    <property type="entry name" value="PEBP-like_sf"/>
</dbReference>
<accession>A0A5C4J3Y1</accession>
<comment type="caution">
    <text evidence="4">The sequence shown here is derived from an EMBL/GenBank/DDBJ whole genome shotgun (WGS) entry which is preliminary data.</text>
</comment>
<dbReference type="PANTHER" id="PTHR30289">
    <property type="entry name" value="UNCHARACTERIZED PROTEIN YBCL-RELATED"/>
    <property type="match status" value="1"/>
</dbReference>
<keyword evidence="5" id="KW-1185">Reference proteome</keyword>
<dbReference type="Proteomes" id="UP000309174">
    <property type="component" value="Unassembled WGS sequence"/>
</dbReference>
<reference evidence="4 5" key="1">
    <citation type="submission" date="2019-05" db="EMBL/GenBank/DDBJ databases">
        <title>Draft genome sequence of Actinomadura sp. 14C53.</title>
        <authorList>
            <person name="Saricaoglu S."/>
            <person name="Isik K."/>
        </authorList>
    </citation>
    <scope>NUCLEOTIDE SEQUENCE [LARGE SCALE GENOMIC DNA]</scope>
    <source>
        <strain evidence="4 5">14C53</strain>
    </source>
</reference>
<dbReference type="InterPro" id="IPR008914">
    <property type="entry name" value="PEBP"/>
</dbReference>
<protein>
    <submittedName>
        <fullName evidence="4">YbhB/YbcL family Raf kinase inhibitor-like protein</fullName>
    </submittedName>
</protein>
<evidence type="ECO:0000313" key="5">
    <source>
        <dbReference type="Proteomes" id="UP000309174"/>
    </source>
</evidence>
<evidence type="ECO:0000256" key="2">
    <source>
        <dbReference type="SAM" id="MobiDB-lite"/>
    </source>
</evidence>
<feature type="signal peptide" evidence="3">
    <location>
        <begin position="1"/>
        <end position="21"/>
    </location>
</feature>
<dbReference type="OrthoDB" id="9797506at2"/>
<dbReference type="CDD" id="cd00865">
    <property type="entry name" value="PEBP_bact_arch"/>
    <property type="match status" value="1"/>
</dbReference>
<dbReference type="EMBL" id="VCKW01000249">
    <property type="protein sequence ID" value="TMQ90931.1"/>
    <property type="molecule type" value="Genomic_DNA"/>
</dbReference>
<evidence type="ECO:0000313" key="4">
    <source>
        <dbReference type="EMBL" id="TMQ90931.1"/>
    </source>
</evidence>
<dbReference type="RefSeq" id="WP_138649161.1">
    <property type="nucleotide sequence ID" value="NZ_VCKW01000249.1"/>
</dbReference>
<dbReference type="Gene3D" id="3.90.280.10">
    <property type="entry name" value="PEBP-like"/>
    <property type="match status" value="1"/>
</dbReference>
<sequence length="199" mass="20736">MTIKRVVLSALLVVCAGGSTAAASVPSSSSPDAGPGGAAFAITSTAFTSGGRIPIVHECTSSGDNDPRKKNESPPLAWTGGPAETQSYAIIMRDVDNRNLLHWIIYDIPATVAGLPQNVEHVYQPPVPAGSRQIYYRGSASLFGYQGPCSPSSVNTYTFTVYALNRATLTELNENSTIQTAANSITRASLGSAVISGES</sequence>
<feature type="chain" id="PRO_5038474647" evidence="3">
    <location>
        <begin position="22"/>
        <end position="199"/>
    </location>
</feature>
<proteinExistence type="inferred from homology"/>
<name>A0A5C4J3Y1_9ACTN</name>
<dbReference type="AlphaFoldDB" id="A0A5C4J3Y1"/>
<evidence type="ECO:0000256" key="3">
    <source>
        <dbReference type="SAM" id="SignalP"/>
    </source>
</evidence>
<keyword evidence="3" id="KW-0732">Signal</keyword>
<dbReference type="NCBIfam" id="TIGR00481">
    <property type="entry name" value="YbhB/YbcL family Raf kinase inhibitor-like protein"/>
    <property type="match status" value="1"/>
</dbReference>
<dbReference type="PANTHER" id="PTHR30289:SF1">
    <property type="entry name" value="PEBP (PHOSPHATIDYLETHANOLAMINE-BINDING PROTEIN) FAMILY PROTEIN"/>
    <property type="match status" value="1"/>
</dbReference>
<dbReference type="InterPro" id="IPR005247">
    <property type="entry name" value="YbhB_YbcL/LppC-like"/>
</dbReference>